<accession>A0A852W059</accession>
<organism evidence="8 11">
    <name type="scientific">Pseudonocardia alni</name>
    <name type="common">Amycolata alni</name>
    <dbReference type="NCBI Taxonomy" id="33907"/>
    <lineage>
        <taxon>Bacteria</taxon>
        <taxon>Bacillati</taxon>
        <taxon>Actinomycetota</taxon>
        <taxon>Actinomycetes</taxon>
        <taxon>Pseudonocardiales</taxon>
        <taxon>Pseudonocardiaceae</taxon>
        <taxon>Pseudonocardia</taxon>
    </lineage>
</organism>
<dbReference type="Proteomes" id="UP000232453">
    <property type="component" value="Unassembled WGS sequence"/>
</dbReference>
<dbReference type="Proteomes" id="UP000549695">
    <property type="component" value="Unassembled WGS sequence"/>
</dbReference>
<dbReference type="RefSeq" id="WP_139282820.1">
    <property type="nucleotide sequence ID" value="NZ_BAAAJZ010000003.1"/>
</dbReference>
<comment type="subcellular location">
    <subcellularLocation>
        <location evidence="1">Cell membrane</location>
        <topology evidence="1">Multi-pass membrane protein</topology>
    </subcellularLocation>
</comment>
<keyword evidence="3 6" id="KW-0812">Transmembrane</keyword>
<feature type="transmembrane region" description="Helical" evidence="6">
    <location>
        <begin position="44"/>
        <end position="77"/>
    </location>
</feature>
<keyword evidence="4 6" id="KW-1133">Transmembrane helix</keyword>
<proteinExistence type="predicted"/>
<protein>
    <submittedName>
        <fullName evidence="8">Pilus assembly protein TadC</fullName>
    </submittedName>
    <submittedName>
        <fullName evidence="9">Type II secretion system (T2SS) protein F</fullName>
    </submittedName>
</protein>
<feature type="transmembrane region" description="Helical" evidence="6">
    <location>
        <begin position="207"/>
        <end position="231"/>
    </location>
</feature>
<keyword evidence="5 6" id="KW-0472">Membrane</keyword>
<dbReference type="EMBL" id="PHUJ01000003">
    <property type="protein sequence ID" value="PKB32028.1"/>
    <property type="molecule type" value="Genomic_DNA"/>
</dbReference>
<reference evidence="8 11" key="1">
    <citation type="submission" date="2020-07" db="EMBL/GenBank/DDBJ databases">
        <title>Sequencing the genomes of 1000 actinobacteria strains.</title>
        <authorList>
            <person name="Klenk H.-P."/>
        </authorList>
    </citation>
    <scope>NUCLEOTIDE SEQUENCE [LARGE SCALE GENOMIC DNA]</scope>
    <source>
        <strain evidence="9 10">DSM 44104</strain>
        <strain evidence="8 11">DSM 44749</strain>
    </source>
</reference>
<evidence type="ECO:0000256" key="4">
    <source>
        <dbReference type="ARBA" id="ARBA00022989"/>
    </source>
</evidence>
<comment type="caution">
    <text evidence="8">The sequence shown here is derived from an EMBL/GenBank/DDBJ whole genome shotgun (WGS) entry which is preliminary data.</text>
</comment>
<evidence type="ECO:0000256" key="2">
    <source>
        <dbReference type="ARBA" id="ARBA00022475"/>
    </source>
</evidence>
<evidence type="ECO:0000259" key="7">
    <source>
        <dbReference type="Pfam" id="PF00482"/>
    </source>
</evidence>
<evidence type="ECO:0000313" key="8">
    <source>
        <dbReference type="EMBL" id="NYG02423.1"/>
    </source>
</evidence>
<evidence type="ECO:0000313" key="9">
    <source>
        <dbReference type="EMBL" id="PKB32028.1"/>
    </source>
</evidence>
<evidence type="ECO:0000313" key="11">
    <source>
        <dbReference type="Proteomes" id="UP000549695"/>
    </source>
</evidence>
<evidence type="ECO:0000256" key="5">
    <source>
        <dbReference type="ARBA" id="ARBA00023136"/>
    </source>
</evidence>
<accession>A0AA44URK0</accession>
<gene>
    <name evidence="9" type="ORF">ATL51_3740</name>
    <name evidence="8" type="ORF">HDA37_002708</name>
</gene>
<keyword evidence="2" id="KW-1003">Cell membrane</keyword>
<keyword evidence="11" id="KW-1185">Reference proteome</keyword>
<dbReference type="PANTHER" id="PTHR35007">
    <property type="entry name" value="INTEGRAL MEMBRANE PROTEIN-RELATED"/>
    <property type="match status" value="1"/>
</dbReference>
<sequence length="237" mass="22598">MTAAALGLAALALAVGGGRPGPGRLRGLRAVVGTAAAAAPPRTAVLAVLVPAGAALGGALGGAGGAVVGAATGGGLLWLGRRAARGPAALVDSADLAAAWDLLATCLAAGLAVADAVGAAARRLDGPAGEALRRVAGLLALGADPDDAWAAAGSVPELAGFARAAGRSARTGAALGRSAAAEAARLRAGLADLAEERAQRAAVRITAPLGLCFLPAFLVLGIVPVVIGLAGEAFARW</sequence>
<dbReference type="GO" id="GO:0005886">
    <property type="term" value="C:plasma membrane"/>
    <property type="evidence" value="ECO:0007669"/>
    <property type="project" value="UniProtKB-SubCell"/>
</dbReference>
<dbReference type="AlphaFoldDB" id="A0A852W059"/>
<dbReference type="EMBL" id="JACCCZ010000001">
    <property type="protein sequence ID" value="NYG02423.1"/>
    <property type="molecule type" value="Genomic_DNA"/>
</dbReference>
<evidence type="ECO:0000256" key="3">
    <source>
        <dbReference type="ARBA" id="ARBA00022692"/>
    </source>
</evidence>
<dbReference type="Pfam" id="PF00482">
    <property type="entry name" value="T2SSF"/>
    <property type="match status" value="1"/>
</dbReference>
<evidence type="ECO:0000256" key="1">
    <source>
        <dbReference type="ARBA" id="ARBA00004651"/>
    </source>
</evidence>
<evidence type="ECO:0000313" key="10">
    <source>
        <dbReference type="Proteomes" id="UP000232453"/>
    </source>
</evidence>
<dbReference type="InterPro" id="IPR018076">
    <property type="entry name" value="T2SS_GspF_dom"/>
</dbReference>
<evidence type="ECO:0000256" key="6">
    <source>
        <dbReference type="SAM" id="Phobius"/>
    </source>
</evidence>
<dbReference type="PANTHER" id="PTHR35007:SF3">
    <property type="entry name" value="POSSIBLE CONSERVED ALANINE RICH MEMBRANE PROTEIN"/>
    <property type="match status" value="1"/>
</dbReference>
<dbReference type="GeneID" id="98055621"/>
<feature type="domain" description="Type II secretion system protein GspF" evidence="7">
    <location>
        <begin position="101"/>
        <end position="220"/>
    </location>
</feature>
<name>A0A852W059_PSEA5</name>